<dbReference type="GeneID" id="14495745"/>
<feature type="domain" description="Calcineurin-like phosphoesterase" evidence="3">
    <location>
        <begin position="285"/>
        <end position="548"/>
    </location>
</feature>
<feature type="region of interest" description="Disordered" evidence="1">
    <location>
        <begin position="624"/>
        <end position="643"/>
    </location>
</feature>
<keyword evidence="2" id="KW-0472">Membrane</keyword>
<evidence type="ECO:0000256" key="1">
    <source>
        <dbReference type="SAM" id="MobiDB-lite"/>
    </source>
</evidence>
<dbReference type="STRING" id="1071380.I2H2V7"/>
<dbReference type="InParanoid" id="I2H2V7"/>
<dbReference type="PANTHER" id="PTHR32440:SF0">
    <property type="entry name" value="PHOSPHATASE DCR2-RELATED"/>
    <property type="match status" value="1"/>
</dbReference>
<dbReference type="Pfam" id="PF00149">
    <property type="entry name" value="Metallophos"/>
    <property type="match status" value="1"/>
</dbReference>
<reference evidence="4 5" key="1">
    <citation type="journal article" date="2011" name="Proc. Natl. Acad. Sci. U.S.A.">
        <title>Evolutionary erosion of yeast sex chromosomes by mating-type switching accidents.</title>
        <authorList>
            <person name="Gordon J.L."/>
            <person name="Armisen D."/>
            <person name="Proux-Wera E."/>
            <person name="Oheigeartaigh S.S."/>
            <person name="Byrne K.P."/>
            <person name="Wolfe K.H."/>
        </authorList>
    </citation>
    <scope>NUCLEOTIDE SEQUENCE [LARGE SCALE GENOMIC DNA]</scope>
    <source>
        <strain evidence="5">ATCC 34711 / CBS 6284 / DSM 70876 / NBRC 10599 / NRRL Y-10934 / UCD 77-7</strain>
    </source>
</reference>
<dbReference type="InterPro" id="IPR004843">
    <property type="entry name" value="Calcineurin-like_PHP"/>
</dbReference>
<dbReference type="PANTHER" id="PTHR32440">
    <property type="entry name" value="PHOSPHATASE DCR2-RELATED-RELATED"/>
    <property type="match status" value="1"/>
</dbReference>
<keyword evidence="2" id="KW-0812">Transmembrane</keyword>
<dbReference type="EMBL" id="HE806319">
    <property type="protein sequence ID" value="CCH60709.1"/>
    <property type="molecule type" value="Genomic_DNA"/>
</dbReference>
<dbReference type="eggNOG" id="KOG1432">
    <property type="taxonomic scope" value="Eukaryota"/>
</dbReference>
<gene>
    <name evidence="4" type="primary">TBLA0D02020</name>
    <name evidence="4" type="ORF">TBLA_0D02020</name>
</gene>
<organism evidence="4 5">
    <name type="scientific">Henningerozyma blattae (strain ATCC 34711 / CBS 6284 / DSM 70876 / NBRC 10599 / NRRL Y-10934 / UCD 77-7)</name>
    <name type="common">Yeast</name>
    <name type="synonym">Tetrapisispora blattae</name>
    <dbReference type="NCBI Taxonomy" id="1071380"/>
    <lineage>
        <taxon>Eukaryota</taxon>
        <taxon>Fungi</taxon>
        <taxon>Dikarya</taxon>
        <taxon>Ascomycota</taxon>
        <taxon>Saccharomycotina</taxon>
        <taxon>Saccharomycetes</taxon>
        <taxon>Saccharomycetales</taxon>
        <taxon>Saccharomycetaceae</taxon>
        <taxon>Henningerozyma</taxon>
    </lineage>
</organism>
<dbReference type="RefSeq" id="XP_004180228.1">
    <property type="nucleotide sequence ID" value="XM_004180180.1"/>
</dbReference>
<dbReference type="Proteomes" id="UP000002866">
    <property type="component" value="Chromosome 4"/>
</dbReference>
<keyword evidence="5" id="KW-1185">Reference proteome</keyword>
<dbReference type="GO" id="GO:0005737">
    <property type="term" value="C:cytoplasm"/>
    <property type="evidence" value="ECO:0007669"/>
    <property type="project" value="TreeGrafter"/>
</dbReference>
<dbReference type="SUPFAM" id="SSF56300">
    <property type="entry name" value="Metallo-dependent phosphatases"/>
    <property type="match status" value="1"/>
</dbReference>
<evidence type="ECO:0000259" key="3">
    <source>
        <dbReference type="Pfam" id="PF00149"/>
    </source>
</evidence>
<feature type="transmembrane region" description="Helical" evidence="2">
    <location>
        <begin position="20"/>
        <end position="37"/>
    </location>
</feature>
<dbReference type="HOGENOM" id="CLU_019692_4_2_1"/>
<dbReference type="CDD" id="cd07383">
    <property type="entry name" value="MPP_Dcr2"/>
    <property type="match status" value="1"/>
</dbReference>
<dbReference type="GO" id="GO:1900102">
    <property type="term" value="P:negative regulation of endoplasmic reticulum unfolded protein response"/>
    <property type="evidence" value="ECO:0007669"/>
    <property type="project" value="EnsemblFungi"/>
</dbReference>
<sequence length="643" mass="72703">MFRFRLPYQVLVSKRYLRTLLNILLIVLGVLVVYATHQKIIFRHELPIEFTFDENYFRHYYESFPEQKQFDYFAGDNDYYDNYYKLNNMVPPGNVILNIGIQDCTNVFNLNMFCTNKDSLASILSSEDSLNTVANYTARTVLRPDISVDSRYFSRYVYFDSIPLETLLQLEVPELQIPLLQNAPDESSTINWLGIIFRHTTLQSLLSSDQPLATHAYQHGLISNADVLFGHDAVEPRPNYALQGVIANGSDSLPAWLSLQIFSPPQRLSHQDGPRLTTDPANHKFKIVQLADLHLSTGYGVCRDPFPANLIADDGSCHADPLTLQFVSQVLDEEQPQLVVFSGDQIMGDRCKADSKTALLKAVAPVIQRGIPWAMIWGNHDDEGSMDRIEISEFAAALPGSQFQFTPFDTSDNTFGVGNYLLNVYDTQDVTQVTPAFTLYFLDSHKYATTGRFSAGYDWVKPKQLHYFQYQHDQLPPTEPQHISMAFLHIPVPEYRNLQSNRPETRGELNPFVGNHKEPVTAPARDSGTLSMLQQLGISVVSCGHDHCNDYCLEDDSTGSDVWLCYGGAAGEGGYSGYGGTERRIRIYELDAKAGRVVTWKRRRGSMNEARDYQVLVDRETESDLHVPEVPDFPRAPQASDMQ</sequence>
<dbReference type="AlphaFoldDB" id="I2H2V7"/>
<dbReference type="GO" id="GO:0004721">
    <property type="term" value="F:phosphoprotein phosphatase activity"/>
    <property type="evidence" value="ECO:0007669"/>
    <property type="project" value="EnsemblFungi"/>
</dbReference>
<dbReference type="OrthoDB" id="783096at2759"/>
<keyword evidence="2" id="KW-1133">Transmembrane helix</keyword>
<dbReference type="GO" id="GO:0007089">
    <property type="term" value="P:traversing start control point of mitotic cell cycle"/>
    <property type="evidence" value="ECO:0007669"/>
    <property type="project" value="EnsemblFungi"/>
</dbReference>
<dbReference type="KEGG" id="tbl:TBLA_0D02020"/>
<dbReference type="InterPro" id="IPR029052">
    <property type="entry name" value="Metallo-depent_PP-like"/>
</dbReference>
<proteinExistence type="predicted"/>
<evidence type="ECO:0000313" key="5">
    <source>
        <dbReference type="Proteomes" id="UP000002866"/>
    </source>
</evidence>
<accession>I2H2V7</accession>
<dbReference type="Gene3D" id="3.60.21.10">
    <property type="match status" value="1"/>
</dbReference>
<evidence type="ECO:0000256" key="2">
    <source>
        <dbReference type="SAM" id="Phobius"/>
    </source>
</evidence>
<name>I2H2V7_HENB6</name>
<evidence type="ECO:0000313" key="4">
    <source>
        <dbReference type="EMBL" id="CCH60709.1"/>
    </source>
</evidence>
<dbReference type="FunCoup" id="I2H2V7">
    <property type="interactions" value="76"/>
</dbReference>
<protein>
    <recommendedName>
        <fullName evidence="3">Calcineurin-like phosphoesterase domain-containing protein</fullName>
    </recommendedName>
</protein>